<evidence type="ECO:0000256" key="5">
    <source>
        <dbReference type="ARBA" id="ARBA00048200"/>
    </source>
</evidence>
<keyword evidence="9" id="KW-1185">Reference proteome</keyword>
<feature type="domain" description="RmlD-like substrate binding" evidence="7">
    <location>
        <begin position="20"/>
        <end position="301"/>
    </location>
</feature>
<dbReference type="Gene3D" id="3.40.50.720">
    <property type="entry name" value="NAD(P)-binding Rossmann-like Domain"/>
    <property type="match status" value="1"/>
</dbReference>
<reference evidence="8 9" key="1">
    <citation type="submission" date="2023-07" db="EMBL/GenBank/DDBJ databases">
        <title>Genomic Encyclopedia of Type Strains, Phase IV (KMG-IV): sequencing the most valuable type-strain genomes for metagenomic binning, comparative biology and taxonomic classification.</title>
        <authorList>
            <person name="Goeker M."/>
        </authorList>
    </citation>
    <scope>NUCLEOTIDE SEQUENCE [LARGE SCALE GENOMIC DNA]</scope>
    <source>
        <strain evidence="8 9">DSM 102814</strain>
    </source>
</reference>
<gene>
    <name evidence="8" type="ORF">GGR31_002458</name>
</gene>
<dbReference type="SUPFAM" id="SSF51735">
    <property type="entry name" value="NAD(P)-binding Rossmann-fold domains"/>
    <property type="match status" value="1"/>
</dbReference>
<organism evidence="8 9">
    <name type="scientific">Mesonia maritima</name>
    <dbReference type="NCBI Taxonomy" id="1793873"/>
    <lineage>
        <taxon>Bacteria</taxon>
        <taxon>Pseudomonadati</taxon>
        <taxon>Bacteroidota</taxon>
        <taxon>Flavobacteriia</taxon>
        <taxon>Flavobacteriales</taxon>
        <taxon>Flavobacteriaceae</taxon>
        <taxon>Mesonia</taxon>
    </lineage>
</organism>
<dbReference type="EMBL" id="JAVDQA010000008">
    <property type="protein sequence ID" value="MDR6301786.1"/>
    <property type="molecule type" value="Genomic_DNA"/>
</dbReference>
<comment type="function">
    <text evidence="6">Catalyzes the reduction of dTDP-6-deoxy-L-lyxo-4-hexulose to yield dTDP-L-rhamnose.</text>
</comment>
<evidence type="ECO:0000313" key="8">
    <source>
        <dbReference type="EMBL" id="MDR6301786.1"/>
    </source>
</evidence>
<comment type="similarity">
    <text evidence="2 6">Belongs to the dTDP-4-dehydrorhamnose reductase family.</text>
</comment>
<comment type="catalytic activity">
    <reaction evidence="5">
        <text>dTDP-beta-L-rhamnose + NADP(+) = dTDP-4-dehydro-beta-L-rhamnose + NADPH + H(+)</text>
        <dbReference type="Rhea" id="RHEA:21796"/>
        <dbReference type="ChEBI" id="CHEBI:15378"/>
        <dbReference type="ChEBI" id="CHEBI:57510"/>
        <dbReference type="ChEBI" id="CHEBI:57783"/>
        <dbReference type="ChEBI" id="CHEBI:58349"/>
        <dbReference type="ChEBI" id="CHEBI:62830"/>
        <dbReference type="EC" id="1.1.1.133"/>
    </reaction>
</comment>
<evidence type="ECO:0000313" key="9">
    <source>
        <dbReference type="Proteomes" id="UP001257659"/>
    </source>
</evidence>
<comment type="caution">
    <text evidence="8">The sequence shown here is derived from an EMBL/GenBank/DDBJ whole genome shotgun (WGS) entry which is preliminary data.</text>
</comment>
<dbReference type="RefSeq" id="WP_309729515.1">
    <property type="nucleotide sequence ID" value="NZ_JAVDQA010000008.1"/>
</dbReference>
<keyword evidence="6" id="KW-0521">NADP</keyword>
<dbReference type="CDD" id="cd05254">
    <property type="entry name" value="dTDP_HR_like_SDR_e"/>
    <property type="match status" value="1"/>
</dbReference>
<proteinExistence type="inferred from homology"/>
<dbReference type="Proteomes" id="UP001257659">
    <property type="component" value="Unassembled WGS sequence"/>
</dbReference>
<dbReference type="InterPro" id="IPR036291">
    <property type="entry name" value="NAD(P)-bd_dom_sf"/>
</dbReference>
<evidence type="ECO:0000256" key="6">
    <source>
        <dbReference type="RuleBase" id="RU364082"/>
    </source>
</evidence>
<evidence type="ECO:0000256" key="2">
    <source>
        <dbReference type="ARBA" id="ARBA00010944"/>
    </source>
</evidence>
<accession>A0ABU1K838</accession>
<dbReference type="Pfam" id="PF04321">
    <property type="entry name" value="RmlD_sub_bind"/>
    <property type="match status" value="1"/>
</dbReference>
<dbReference type="Gene3D" id="3.90.25.10">
    <property type="entry name" value="UDP-galactose 4-epimerase, domain 1"/>
    <property type="match status" value="1"/>
</dbReference>
<dbReference type="NCBIfam" id="TIGR01214">
    <property type="entry name" value="rmlD"/>
    <property type="match status" value="1"/>
</dbReference>
<evidence type="ECO:0000259" key="7">
    <source>
        <dbReference type="Pfam" id="PF04321"/>
    </source>
</evidence>
<keyword evidence="6 8" id="KW-0560">Oxidoreductase</keyword>
<evidence type="ECO:0000256" key="4">
    <source>
        <dbReference type="ARBA" id="ARBA00017099"/>
    </source>
</evidence>
<comment type="pathway">
    <text evidence="1 6">Carbohydrate biosynthesis; dTDP-L-rhamnose biosynthesis.</text>
</comment>
<dbReference type="InterPro" id="IPR005913">
    <property type="entry name" value="dTDP_dehydrorham_reduct"/>
</dbReference>
<evidence type="ECO:0000256" key="3">
    <source>
        <dbReference type="ARBA" id="ARBA00012929"/>
    </source>
</evidence>
<dbReference type="EC" id="1.1.1.133" evidence="3 6"/>
<dbReference type="GO" id="GO:0008831">
    <property type="term" value="F:dTDP-4-dehydrorhamnose reductase activity"/>
    <property type="evidence" value="ECO:0007669"/>
    <property type="project" value="UniProtKB-EC"/>
</dbReference>
<evidence type="ECO:0000256" key="1">
    <source>
        <dbReference type="ARBA" id="ARBA00004781"/>
    </source>
</evidence>
<dbReference type="PANTHER" id="PTHR10491:SF4">
    <property type="entry name" value="METHIONINE ADENOSYLTRANSFERASE 2 SUBUNIT BETA"/>
    <property type="match status" value="1"/>
</dbReference>
<sequence length="307" mass="34999">MESINNYLGVSTSRLSSKKTIVVLGANGQLGRCLQDRTFLLASSNYTIVFTNSAEVDITDEQQVKRIFEKYQPAYCINAAAYTAVDKAEEEKEKAFAVNESGAKNMATYCKKFHTICIHISTDFVFKGNTCIPLTEDEVPAPVNSYGASKYAGEKAIQQIYPKHIILRTSWLFSEYRSNFLKTMNLLAREKKVTKVVSDQIGTPTYAGDLAELIFKIIETEKFPFGIYHFSNEGVASWYDFAYEVFKFYKTEKNLQPIPSEAYPTPAKRPHFTVFNKRKIKQQLQFSIAHWRENIPHVLEILSKAKT</sequence>
<protein>
    <recommendedName>
        <fullName evidence="4 6">dTDP-4-dehydrorhamnose reductase</fullName>
        <ecNumber evidence="3 6">1.1.1.133</ecNumber>
    </recommendedName>
</protein>
<name>A0ABU1K838_9FLAO</name>
<dbReference type="InterPro" id="IPR029903">
    <property type="entry name" value="RmlD-like-bd"/>
</dbReference>
<dbReference type="PANTHER" id="PTHR10491">
    <property type="entry name" value="DTDP-4-DEHYDRORHAMNOSE REDUCTASE"/>
    <property type="match status" value="1"/>
</dbReference>